<evidence type="ECO:0000256" key="1">
    <source>
        <dbReference type="ARBA" id="ARBA00004651"/>
    </source>
</evidence>
<keyword evidence="5 7" id="KW-1133">Transmembrane helix</keyword>
<dbReference type="InterPro" id="IPR003593">
    <property type="entry name" value="AAA+_ATPase"/>
</dbReference>
<dbReference type="InterPro" id="IPR039421">
    <property type="entry name" value="Type_1_exporter"/>
</dbReference>
<feature type="transmembrane region" description="Helical" evidence="7">
    <location>
        <begin position="159"/>
        <end position="176"/>
    </location>
</feature>
<dbReference type="Pfam" id="PF00664">
    <property type="entry name" value="ABC_membrane"/>
    <property type="match status" value="1"/>
</dbReference>
<dbReference type="OrthoDB" id="9762778at2"/>
<dbReference type="Gene3D" id="3.40.50.300">
    <property type="entry name" value="P-loop containing nucleotide triphosphate hydrolases"/>
    <property type="match status" value="1"/>
</dbReference>
<keyword evidence="11" id="KW-1185">Reference proteome</keyword>
<dbReference type="KEGG" id="sns:VC03_04530"/>
<evidence type="ECO:0000313" key="11">
    <source>
        <dbReference type="Proteomes" id="UP000033103"/>
    </source>
</evidence>
<dbReference type="HOGENOM" id="CLU_000604_84_9_0"/>
<dbReference type="GO" id="GO:0016887">
    <property type="term" value="F:ATP hydrolysis activity"/>
    <property type="evidence" value="ECO:0007669"/>
    <property type="project" value="InterPro"/>
</dbReference>
<evidence type="ECO:0000256" key="6">
    <source>
        <dbReference type="ARBA" id="ARBA00023136"/>
    </source>
</evidence>
<feature type="transmembrane region" description="Helical" evidence="7">
    <location>
        <begin position="20"/>
        <end position="44"/>
    </location>
</feature>
<evidence type="ECO:0000256" key="4">
    <source>
        <dbReference type="ARBA" id="ARBA00022840"/>
    </source>
</evidence>
<organism evidence="10 11">
    <name type="scientific">Sneathia vaginalis</name>
    <dbReference type="NCBI Taxonomy" id="187101"/>
    <lineage>
        <taxon>Bacteria</taxon>
        <taxon>Fusobacteriati</taxon>
        <taxon>Fusobacteriota</taxon>
        <taxon>Fusobacteriia</taxon>
        <taxon>Fusobacteriales</taxon>
        <taxon>Leptotrichiaceae</taxon>
        <taxon>Sneathia</taxon>
    </lineage>
</organism>
<dbReference type="Gene3D" id="1.20.1560.10">
    <property type="entry name" value="ABC transporter type 1, transmembrane domain"/>
    <property type="match status" value="1"/>
</dbReference>
<dbReference type="SUPFAM" id="SSF52540">
    <property type="entry name" value="P-loop containing nucleoside triphosphate hydrolases"/>
    <property type="match status" value="1"/>
</dbReference>
<dbReference type="PROSITE" id="PS50929">
    <property type="entry name" value="ABC_TM1F"/>
    <property type="match status" value="1"/>
</dbReference>
<proteinExistence type="predicted"/>
<feature type="domain" description="ABC transmembrane type-1" evidence="9">
    <location>
        <begin position="22"/>
        <end position="283"/>
    </location>
</feature>
<evidence type="ECO:0000256" key="7">
    <source>
        <dbReference type="SAM" id="Phobius"/>
    </source>
</evidence>
<comment type="subcellular location">
    <subcellularLocation>
        <location evidence="1">Cell membrane</location>
        <topology evidence="1">Multi-pass membrane protein</topology>
    </subcellularLocation>
</comment>
<dbReference type="GO" id="GO:0005886">
    <property type="term" value="C:plasma membrane"/>
    <property type="evidence" value="ECO:0007669"/>
    <property type="project" value="UniProtKB-SubCell"/>
</dbReference>
<dbReference type="PATRIC" id="fig|1069640.6.peg.895"/>
<dbReference type="STRING" id="187101.VC03_04530"/>
<dbReference type="InterPro" id="IPR036640">
    <property type="entry name" value="ABC1_TM_sf"/>
</dbReference>
<dbReference type="Proteomes" id="UP000033103">
    <property type="component" value="Chromosome"/>
</dbReference>
<dbReference type="InterPro" id="IPR017871">
    <property type="entry name" value="ABC_transporter-like_CS"/>
</dbReference>
<dbReference type="EMBL" id="CP011280">
    <property type="protein sequence ID" value="AKC95757.1"/>
    <property type="molecule type" value="Genomic_DNA"/>
</dbReference>
<reference evidence="10 11" key="1">
    <citation type="journal article" date="2012" name="BMC Genomics">
        <title>Genomic sequence analysis and characterization of Sneathia amnii sp. nov.</title>
        <authorList>
            <consortium name="Vaginal Microbiome Consortium (additional members)"/>
            <person name="Harwich M.D.Jr."/>
            <person name="Serrano M.G."/>
            <person name="Fettweis J.M."/>
            <person name="Alves J.M."/>
            <person name="Reimers M.A."/>
            <person name="Buck G.A."/>
            <person name="Jefferson K.K."/>
        </authorList>
    </citation>
    <scope>NUCLEOTIDE SEQUENCE [LARGE SCALE GENOMIC DNA]</scope>
    <source>
        <strain evidence="10 11">SN35</strain>
    </source>
</reference>
<dbReference type="PANTHER" id="PTHR43394:SF1">
    <property type="entry name" value="ATP-BINDING CASSETTE SUB-FAMILY B MEMBER 10, MITOCHONDRIAL"/>
    <property type="match status" value="1"/>
</dbReference>
<accession>A0A0E3ZA91</accession>
<protein>
    <submittedName>
        <fullName evidence="10">ABC transporter ATP-binding protein</fullName>
    </submittedName>
</protein>
<evidence type="ECO:0000259" key="9">
    <source>
        <dbReference type="PROSITE" id="PS50929"/>
    </source>
</evidence>
<feature type="domain" description="ABC transporter" evidence="8">
    <location>
        <begin position="330"/>
        <end position="564"/>
    </location>
</feature>
<dbReference type="GO" id="GO:0005524">
    <property type="term" value="F:ATP binding"/>
    <property type="evidence" value="ECO:0007669"/>
    <property type="project" value="UniProtKB-KW"/>
</dbReference>
<gene>
    <name evidence="10" type="ORF">VC03_04530</name>
</gene>
<dbReference type="InterPro" id="IPR011527">
    <property type="entry name" value="ABC1_TM_dom"/>
</dbReference>
<name>A0A0E3ZA91_9FUSO</name>
<dbReference type="PANTHER" id="PTHR43394">
    <property type="entry name" value="ATP-DEPENDENT PERMEASE MDL1, MITOCHONDRIAL"/>
    <property type="match status" value="1"/>
</dbReference>
<evidence type="ECO:0000256" key="5">
    <source>
        <dbReference type="ARBA" id="ARBA00022989"/>
    </source>
</evidence>
<dbReference type="InterPro" id="IPR003439">
    <property type="entry name" value="ABC_transporter-like_ATP-bd"/>
</dbReference>
<feature type="transmembrane region" description="Helical" evidence="7">
    <location>
        <begin position="240"/>
        <end position="266"/>
    </location>
</feature>
<evidence type="ECO:0000256" key="2">
    <source>
        <dbReference type="ARBA" id="ARBA00022692"/>
    </source>
</evidence>
<evidence type="ECO:0000256" key="3">
    <source>
        <dbReference type="ARBA" id="ARBA00022741"/>
    </source>
</evidence>
<dbReference type="AlphaFoldDB" id="A0A0E3ZA91"/>
<dbReference type="FunFam" id="3.40.50.300:FF:001443">
    <property type="entry name" value="ABC transporter, ATP-binding protein"/>
    <property type="match status" value="1"/>
</dbReference>
<keyword evidence="3" id="KW-0547">Nucleotide-binding</keyword>
<dbReference type="Pfam" id="PF00005">
    <property type="entry name" value="ABC_tran"/>
    <property type="match status" value="1"/>
</dbReference>
<dbReference type="SUPFAM" id="SSF90123">
    <property type="entry name" value="ABC transporter transmembrane region"/>
    <property type="match status" value="1"/>
</dbReference>
<dbReference type="InterPro" id="IPR027417">
    <property type="entry name" value="P-loop_NTPase"/>
</dbReference>
<evidence type="ECO:0000313" key="10">
    <source>
        <dbReference type="EMBL" id="AKC95757.1"/>
    </source>
</evidence>
<dbReference type="PROSITE" id="PS50893">
    <property type="entry name" value="ABC_TRANSPORTER_2"/>
    <property type="match status" value="1"/>
</dbReference>
<feature type="transmembrane region" description="Helical" evidence="7">
    <location>
        <begin position="56"/>
        <end position="75"/>
    </location>
</feature>
<evidence type="ECO:0000259" key="8">
    <source>
        <dbReference type="PROSITE" id="PS50893"/>
    </source>
</evidence>
<keyword evidence="4 10" id="KW-0067">ATP-binding</keyword>
<keyword evidence="6 7" id="KW-0472">Membrane</keyword>
<dbReference type="SMART" id="SM00382">
    <property type="entry name" value="AAA"/>
    <property type="match status" value="1"/>
</dbReference>
<sequence length="573" mass="64931">MKKYYREKFALTEDGANNLVKATILSFIIYLINMLPAIVLMIFAREILEGVVETKSFYVIFAIVSLVLLGIFLNLEYEKLYNTTYSECANLRIGIAEQLSELPLSYFSRNNLSDISQTIMSDISTIEHAISHSIPKLYAMLMFFPIISILLLIGNAKMGLAVIIPTIFSCIFMPLLKKYQILLDQKNFDALRRNSESFQENIEMQLEIKSFNIVEKMKNILYSNMEEGEKVKTKSEFNMMLIIAISQIFSFVGIAIVILVGISLIIKGEINVVYLVSYLLCAIKIKDVLDSSKEGLMEVYYITPAVNRIKEIMTQKLQKGVDTELRKYDIELKDVHFSYDKDTEVLKGVSFRANQGEVTAIVGESGSGKTSILRLISRLYDYNSGKILIDGKDIQNISTKSLFEKISVVFQDVTLFNSSIMENIRIGRQNATEDEVKLAAKLANCSEFIEKLPNGYETIIGENGLELSGGQRQRLSIARAFLKDAPILILDEIAANLDVDNENKIQESLNKLIKNKTVIIISHRMKSIENVDNIVVIDKGKVESVGTHKELLEKSKVYKKLIDKTKMTEDFLY</sequence>
<keyword evidence="2 7" id="KW-0812">Transmembrane</keyword>
<feature type="transmembrane region" description="Helical" evidence="7">
    <location>
        <begin position="137"/>
        <end position="153"/>
    </location>
</feature>
<dbReference type="PROSITE" id="PS00211">
    <property type="entry name" value="ABC_TRANSPORTER_1"/>
    <property type="match status" value="1"/>
</dbReference>
<dbReference type="GO" id="GO:0015421">
    <property type="term" value="F:ABC-type oligopeptide transporter activity"/>
    <property type="evidence" value="ECO:0007669"/>
    <property type="project" value="TreeGrafter"/>
</dbReference>
<dbReference type="RefSeq" id="WP_046328862.1">
    <property type="nucleotide sequence ID" value="NZ_CP011280.1"/>
</dbReference>